<keyword evidence="3" id="KW-1185">Reference proteome</keyword>
<dbReference type="RefSeq" id="WP_377344015.1">
    <property type="nucleotide sequence ID" value="NZ_JBHLUE010000034.1"/>
</dbReference>
<organism evidence="2 3">
    <name type="scientific">Plantactinospora siamensis</name>
    <dbReference type="NCBI Taxonomy" id="555372"/>
    <lineage>
        <taxon>Bacteria</taxon>
        <taxon>Bacillati</taxon>
        <taxon>Actinomycetota</taxon>
        <taxon>Actinomycetes</taxon>
        <taxon>Micromonosporales</taxon>
        <taxon>Micromonosporaceae</taxon>
        <taxon>Plantactinospora</taxon>
    </lineage>
</organism>
<reference evidence="2 3" key="1">
    <citation type="submission" date="2024-09" db="EMBL/GenBank/DDBJ databases">
        <authorList>
            <person name="Sun Q."/>
            <person name="Mori K."/>
        </authorList>
    </citation>
    <scope>NUCLEOTIDE SEQUENCE [LARGE SCALE GENOMIC DNA]</scope>
    <source>
        <strain evidence="2 3">TBRC 2205</strain>
    </source>
</reference>
<protein>
    <submittedName>
        <fullName evidence="2">Uncharacterized protein</fullName>
    </submittedName>
</protein>
<keyword evidence="1" id="KW-0812">Transmembrane</keyword>
<feature type="transmembrane region" description="Helical" evidence="1">
    <location>
        <begin position="145"/>
        <end position="169"/>
    </location>
</feature>
<gene>
    <name evidence="2" type="ORF">ACFFHU_30755</name>
</gene>
<keyword evidence="1" id="KW-0472">Membrane</keyword>
<feature type="transmembrane region" description="Helical" evidence="1">
    <location>
        <begin position="99"/>
        <end position="118"/>
    </location>
</feature>
<name>A0ABV6P718_9ACTN</name>
<dbReference type="Proteomes" id="UP001589894">
    <property type="component" value="Unassembled WGS sequence"/>
</dbReference>
<dbReference type="EMBL" id="JBHLUE010000034">
    <property type="protein sequence ID" value="MFC0568504.1"/>
    <property type="molecule type" value="Genomic_DNA"/>
</dbReference>
<feature type="transmembrane region" description="Helical" evidence="1">
    <location>
        <begin position="12"/>
        <end position="35"/>
    </location>
</feature>
<accession>A0ABV6P718</accession>
<evidence type="ECO:0000256" key="1">
    <source>
        <dbReference type="SAM" id="Phobius"/>
    </source>
</evidence>
<keyword evidence="1" id="KW-1133">Transmembrane helix</keyword>
<evidence type="ECO:0000313" key="3">
    <source>
        <dbReference type="Proteomes" id="UP001589894"/>
    </source>
</evidence>
<feature type="transmembrane region" description="Helical" evidence="1">
    <location>
        <begin position="69"/>
        <end position="90"/>
    </location>
</feature>
<proteinExistence type="predicted"/>
<evidence type="ECO:0000313" key="2">
    <source>
        <dbReference type="EMBL" id="MFC0568504.1"/>
    </source>
</evidence>
<comment type="caution">
    <text evidence="2">The sequence shown here is derived from an EMBL/GenBank/DDBJ whole genome shotgun (WGS) entry which is preliminary data.</text>
</comment>
<sequence>MSTPEDLDLPRPIQYASALFAAAVALAVADALAAISGLRRVSAGSENLIRVMDDKNQALQVIAALRAGLHWSLAIAIITAVIILPLAFAVRRPSRRIRVVLWVLPVVAWMVLGCGLTNGPEISSYNLGTQGEAIDRAWSDMLPSWYIYLHAINVFLILAAVTTAALLLTKRELAEFYGRGDPRIDADDRWSHLRRDGSRPA</sequence>